<name>A0A6J4I5B3_9PROT</name>
<organism evidence="3">
    <name type="scientific">uncultured Acetobacteraceae bacterium</name>
    <dbReference type="NCBI Taxonomy" id="169975"/>
    <lineage>
        <taxon>Bacteria</taxon>
        <taxon>Pseudomonadati</taxon>
        <taxon>Pseudomonadota</taxon>
        <taxon>Alphaproteobacteria</taxon>
        <taxon>Acetobacterales</taxon>
        <taxon>Acetobacteraceae</taxon>
        <taxon>environmental samples</taxon>
    </lineage>
</organism>
<dbReference type="Gene3D" id="1.10.10.10">
    <property type="entry name" value="Winged helix-like DNA-binding domain superfamily/Winged helix DNA-binding domain"/>
    <property type="match status" value="1"/>
</dbReference>
<accession>A0A6J4I5B3</accession>
<sequence length="123" mass="12472">MPDSASAPVRVSVRLELESGGRVGPGKIALLEAIAREGSIAGAARALGMSYPRAWALVEAVDAALGAPAVSRAPGGHRGGGAELTAAGRALIARYRDVEAAAQRQAGPEPTPKERAPRSRRGG</sequence>
<reference evidence="3" key="1">
    <citation type="submission" date="2020-02" db="EMBL/GenBank/DDBJ databases">
        <authorList>
            <person name="Meier V. D."/>
        </authorList>
    </citation>
    <scope>NUCLEOTIDE SEQUENCE</scope>
    <source>
        <strain evidence="3">AVDCRST_MAG04</strain>
    </source>
</reference>
<dbReference type="GO" id="GO:0003700">
    <property type="term" value="F:DNA-binding transcription factor activity"/>
    <property type="evidence" value="ECO:0007669"/>
    <property type="project" value="InterPro"/>
</dbReference>
<dbReference type="PANTHER" id="PTHR30432">
    <property type="entry name" value="TRANSCRIPTIONAL REGULATOR MODE"/>
    <property type="match status" value="1"/>
</dbReference>
<evidence type="ECO:0000259" key="2">
    <source>
        <dbReference type="Pfam" id="PF00126"/>
    </source>
</evidence>
<dbReference type="InterPro" id="IPR051815">
    <property type="entry name" value="Molybdate_resp_trans_reg"/>
</dbReference>
<evidence type="ECO:0000256" key="1">
    <source>
        <dbReference type="SAM" id="MobiDB-lite"/>
    </source>
</evidence>
<dbReference type="InterPro" id="IPR000847">
    <property type="entry name" value="LysR_HTH_N"/>
</dbReference>
<dbReference type="InterPro" id="IPR036388">
    <property type="entry name" value="WH-like_DNA-bd_sf"/>
</dbReference>
<proteinExistence type="predicted"/>
<dbReference type="InterPro" id="IPR036390">
    <property type="entry name" value="WH_DNA-bd_sf"/>
</dbReference>
<dbReference type="SUPFAM" id="SSF46785">
    <property type="entry name" value="Winged helix' DNA-binding domain"/>
    <property type="match status" value="1"/>
</dbReference>
<dbReference type="EMBL" id="CADCTL010000113">
    <property type="protein sequence ID" value="CAA9240874.1"/>
    <property type="molecule type" value="Genomic_DNA"/>
</dbReference>
<dbReference type="Pfam" id="PF00126">
    <property type="entry name" value="HTH_1"/>
    <property type="match status" value="1"/>
</dbReference>
<protein>
    <recommendedName>
        <fullName evidence="2">HTH lysR-type domain-containing protein</fullName>
    </recommendedName>
</protein>
<dbReference type="AlphaFoldDB" id="A0A6J4I5B3"/>
<dbReference type="PANTHER" id="PTHR30432:SF1">
    <property type="entry name" value="DNA-BINDING TRANSCRIPTIONAL DUAL REGULATOR MODE"/>
    <property type="match status" value="1"/>
</dbReference>
<gene>
    <name evidence="3" type="ORF">AVDCRST_MAG04-1606</name>
</gene>
<evidence type="ECO:0000313" key="3">
    <source>
        <dbReference type="EMBL" id="CAA9240874.1"/>
    </source>
</evidence>
<feature type="region of interest" description="Disordered" evidence="1">
    <location>
        <begin position="99"/>
        <end position="123"/>
    </location>
</feature>
<feature type="domain" description="HTH lysR-type" evidence="2">
    <location>
        <begin position="28"/>
        <end position="89"/>
    </location>
</feature>